<dbReference type="KEGG" id="clec:106670535"/>
<dbReference type="Proteomes" id="UP000494040">
    <property type="component" value="Unassembled WGS sequence"/>
</dbReference>
<sequence>MIIKAPEVMNSFKEMQKRVFYLANNSKKSPNLLSAKLGHMGFEAIKVEVLCTAVLRLKCLKMKDFNKTAYLSSSTAVKEAIQAVGISTIGHGMQHGNSFLGCTDDGRRRAV</sequence>
<dbReference type="InterPro" id="IPR006357">
    <property type="entry name" value="HAD-SF_hydro_IIA"/>
</dbReference>
<dbReference type="AlphaFoldDB" id="A0A8I6S1R6"/>
<dbReference type="SUPFAM" id="SSF56784">
    <property type="entry name" value="HAD-like"/>
    <property type="match status" value="1"/>
</dbReference>
<name>A0A8I6S1R6_CIMLE</name>
<dbReference type="RefSeq" id="XP_014256468.1">
    <property type="nucleotide sequence ID" value="XM_014400982.2"/>
</dbReference>
<dbReference type="InterPro" id="IPR036412">
    <property type="entry name" value="HAD-like_sf"/>
</dbReference>
<evidence type="ECO:0000313" key="1">
    <source>
        <dbReference type="EnsemblMetazoa" id="XP_014256468.1"/>
    </source>
</evidence>
<organism evidence="1 2">
    <name type="scientific">Cimex lectularius</name>
    <name type="common">Bed bug</name>
    <name type="synonym">Acanthia lectularia</name>
    <dbReference type="NCBI Taxonomy" id="79782"/>
    <lineage>
        <taxon>Eukaryota</taxon>
        <taxon>Metazoa</taxon>
        <taxon>Ecdysozoa</taxon>
        <taxon>Arthropoda</taxon>
        <taxon>Hexapoda</taxon>
        <taxon>Insecta</taxon>
        <taxon>Pterygota</taxon>
        <taxon>Neoptera</taxon>
        <taxon>Paraneoptera</taxon>
        <taxon>Hemiptera</taxon>
        <taxon>Heteroptera</taxon>
        <taxon>Panheteroptera</taxon>
        <taxon>Cimicomorpha</taxon>
        <taxon>Cimicidae</taxon>
        <taxon>Cimex</taxon>
    </lineage>
</organism>
<proteinExistence type="predicted"/>
<dbReference type="OrthoDB" id="413953at2759"/>
<reference evidence="1" key="1">
    <citation type="submission" date="2022-01" db="UniProtKB">
        <authorList>
            <consortium name="EnsemblMetazoa"/>
        </authorList>
    </citation>
    <scope>IDENTIFICATION</scope>
</reference>
<evidence type="ECO:0000313" key="2">
    <source>
        <dbReference type="Proteomes" id="UP000494040"/>
    </source>
</evidence>
<dbReference type="Gene3D" id="3.40.50.1000">
    <property type="entry name" value="HAD superfamily/HAD-like"/>
    <property type="match status" value="2"/>
</dbReference>
<protein>
    <submittedName>
        <fullName evidence="1">Uncharacterized protein</fullName>
    </submittedName>
</protein>
<dbReference type="Pfam" id="PF13344">
    <property type="entry name" value="Hydrolase_6"/>
    <property type="match status" value="1"/>
</dbReference>
<dbReference type="GeneID" id="106670535"/>
<keyword evidence="2" id="KW-1185">Reference proteome</keyword>
<dbReference type="EnsemblMetazoa" id="XM_014400982.2">
    <property type="protein sequence ID" value="XP_014256468.1"/>
    <property type="gene ID" value="LOC106670535"/>
</dbReference>
<dbReference type="InterPro" id="IPR023214">
    <property type="entry name" value="HAD_sf"/>
</dbReference>
<accession>A0A8I6S1R6</accession>